<organism evidence="1">
    <name type="scientific">marine metagenome</name>
    <dbReference type="NCBI Taxonomy" id="408172"/>
    <lineage>
        <taxon>unclassified sequences</taxon>
        <taxon>metagenomes</taxon>
        <taxon>ecological metagenomes</taxon>
    </lineage>
</organism>
<dbReference type="AlphaFoldDB" id="A0A382H955"/>
<gene>
    <name evidence="1" type="ORF">METZ01_LOCUS235825</name>
</gene>
<name>A0A382H955_9ZZZZ</name>
<protein>
    <submittedName>
        <fullName evidence="1">Uncharacterized protein</fullName>
    </submittedName>
</protein>
<dbReference type="EMBL" id="UINC01059494">
    <property type="protein sequence ID" value="SVB82971.1"/>
    <property type="molecule type" value="Genomic_DNA"/>
</dbReference>
<evidence type="ECO:0000313" key="1">
    <source>
        <dbReference type="EMBL" id="SVB82971.1"/>
    </source>
</evidence>
<accession>A0A382H955</accession>
<sequence>MVLTAEGKLPNRVCQNGTNGLPESTLIATVVDASIDRVPSGR</sequence>
<proteinExistence type="predicted"/>
<reference evidence="1" key="1">
    <citation type="submission" date="2018-05" db="EMBL/GenBank/DDBJ databases">
        <authorList>
            <person name="Lanie J.A."/>
            <person name="Ng W.-L."/>
            <person name="Kazmierczak K.M."/>
            <person name="Andrzejewski T.M."/>
            <person name="Davidsen T.M."/>
            <person name="Wayne K.J."/>
            <person name="Tettelin H."/>
            <person name="Glass J.I."/>
            <person name="Rusch D."/>
            <person name="Podicherti R."/>
            <person name="Tsui H.-C.T."/>
            <person name="Winkler M.E."/>
        </authorList>
    </citation>
    <scope>NUCLEOTIDE SEQUENCE</scope>
</reference>